<organism evidence="2">
    <name type="scientific">Streptomyces sp. R21</name>
    <dbReference type="NCBI Taxonomy" id="3238627"/>
    <lineage>
        <taxon>Bacteria</taxon>
        <taxon>Bacillati</taxon>
        <taxon>Actinomycetota</taxon>
        <taxon>Actinomycetes</taxon>
        <taxon>Kitasatosporales</taxon>
        <taxon>Streptomycetaceae</taxon>
        <taxon>Streptomyces</taxon>
    </lineage>
</organism>
<feature type="region of interest" description="Disordered" evidence="1">
    <location>
        <begin position="1"/>
        <end position="24"/>
    </location>
</feature>
<accession>A0AB39PKF4</accession>
<dbReference type="EMBL" id="CP163435">
    <property type="protein sequence ID" value="XDQ31062.1"/>
    <property type="molecule type" value="Genomic_DNA"/>
</dbReference>
<evidence type="ECO:0000256" key="1">
    <source>
        <dbReference type="SAM" id="MobiDB-lite"/>
    </source>
</evidence>
<sequence length="165" mass="18032">MREPSDHGPTARLSPSMPTAPSPLETLTARLPTEIWATPYVGGRFPGSRAVTERPGLTEGANCQLFAYEVLGHFALHVPAWRSSDLWADTGHTERVPVARPLDLALFNAGDDPWGAHVGVAVGEERILHLCAEVGRPAVWSLGEFARRERYRTLVGYKRLLPGGD</sequence>
<evidence type="ECO:0000313" key="2">
    <source>
        <dbReference type="EMBL" id="XDQ31062.1"/>
    </source>
</evidence>
<reference evidence="2" key="1">
    <citation type="submission" date="2024-07" db="EMBL/GenBank/DDBJ databases">
        <authorList>
            <person name="Yu S.T."/>
        </authorList>
    </citation>
    <scope>NUCLEOTIDE SEQUENCE</scope>
    <source>
        <strain evidence="2">R21</strain>
    </source>
</reference>
<name>A0AB39PKF4_9ACTN</name>
<protein>
    <submittedName>
        <fullName evidence="2">Hydrolase</fullName>
    </submittedName>
</protein>
<dbReference type="Gene3D" id="3.90.1720.10">
    <property type="entry name" value="endopeptidase domain like (from Nostoc punctiforme)"/>
    <property type="match status" value="1"/>
</dbReference>
<dbReference type="AlphaFoldDB" id="A0AB39PKF4"/>
<dbReference type="GO" id="GO:0016787">
    <property type="term" value="F:hydrolase activity"/>
    <property type="evidence" value="ECO:0007669"/>
    <property type="project" value="UniProtKB-KW"/>
</dbReference>
<dbReference type="RefSeq" id="WP_369241605.1">
    <property type="nucleotide sequence ID" value="NZ_CP163435.1"/>
</dbReference>
<gene>
    <name evidence="2" type="ORF">AB5J56_42985</name>
</gene>
<keyword evidence="2" id="KW-0378">Hydrolase</keyword>
<proteinExistence type="predicted"/>